<comment type="similarity">
    <text evidence="1">Belongs to the AB hydrolase superfamily. AB hydrolase 4 family.</text>
</comment>
<dbReference type="InterPro" id="IPR000073">
    <property type="entry name" value="AB_hydrolase_1"/>
</dbReference>
<evidence type="ECO:0000259" key="5">
    <source>
        <dbReference type="Pfam" id="PF00561"/>
    </source>
</evidence>
<dbReference type="InterPro" id="IPR000952">
    <property type="entry name" value="AB_hydrolase_4_CS"/>
</dbReference>
<dbReference type="InterPro" id="IPR029058">
    <property type="entry name" value="AB_hydrolase_fold"/>
</dbReference>
<feature type="domain" description="AB hydrolase-1" evidence="5">
    <location>
        <begin position="63"/>
        <end position="300"/>
    </location>
</feature>
<feature type="active site" description="Charge relay system" evidence="4">
    <location>
        <position position="297"/>
    </location>
</feature>
<proteinExistence type="inferred from homology"/>
<dbReference type="PIRSF" id="PIRSF005211">
    <property type="entry name" value="Ab_hydro_YheT"/>
    <property type="match status" value="1"/>
</dbReference>
<evidence type="ECO:0000313" key="7">
    <source>
        <dbReference type="Proteomes" id="UP000199448"/>
    </source>
</evidence>
<feature type="active site" description="Charge relay system" evidence="4">
    <location>
        <position position="268"/>
    </location>
</feature>
<name>A0A1H5J3I5_9FLAO</name>
<organism evidence="6 7">
    <name type="scientific">Salinimicrobium catena</name>
    <dbReference type="NCBI Taxonomy" id="390640"/>
    <lineage>
        <taxon>Bacteria</taxon>
        <taxon>Pseudomonadati</taxon>
        <taxon>Bacteroidota</taxon>
        <taxon>Flavobacteriia</taxon>
        <taxon>Flavobacteriales</taxon>
        <taxon>Flavobacteriaceae</taxon>
        <taxon>Salinimicrobium</taxon>
    </lineage>
</organism>
<dbReference type="OrthoDB" id="332676at2"/>
<dbReference type="PANTHER" id="PTHR10794">
    <property type="entry name" value="ABHYDROLASE DOMAIN-CONTAINING PROTEIN"/>
    <property type="match status" value="1"/>
</dbReference>
<dbReference type="InterPro" id="IPR012020">
    <property type="entry name" value="ABHD4"/>
</dbReference>
<dbReference type="InterPro" id="IPR050960">
    <property type="entry name" value="AB_hydrolase_4_sf"/>
</dbReference>
<protein>
    <recommendedName>
        <fullName evidence="5">AB hydrolase-1 domain-containing protein</fullName>
    </recommendedName>
</protein>
<evidence type="ECO:0000256" key="1">
    <source>
        <dbReference type="ARBA" id="ARBA00010884"/>
    </source>
</evidence>
<reference evidence="6 7" key="1">
    <citation type="submission" date="2016-10" db="EMBL/GenBank/DDBJ databases">
        <authorList>
            <person name="de Groot N.N."/>
        </authorList>
    </citation>
    <scope>NUCLEOTIDE SEQUENCE [LARGE SCALE GENOMIC DNA]</scope>
    <source>
        <strain evidence="6 7">DSM 23553</strain>
    </source>
</reference>
<gene>
    <name evidence="6" type="ORF">SAMN04488034_101616</name>
</gene>
<sequence>MPLERSTYQPSGIYKVADVNTIYAATLRKVELKPYERERISLEDGDFLDLDWSFAEGSQNKKLVIILHGLAGSSDRPYMKGMARIFSRNDWDAVAMNFRGCSEELNRHFKSYHGGATDDLQEVINHILKTRKYEVIGIIGFSLGGNVVLKYLGENRKIPTEIKAAVTVSVPCDLAGSLGEIGRPRNFVYSKRFELKLKSQLLSRARKFPDQLTKKEVEACNSLRDIDELYTSKAHGFENAEEYYRKSSSLHFLENIHLPTLLINARDDSFLCNSSYPTGIAEASEFLHLEVPDHGGHVGFTLPGPEFYHEKRALHFLEKAVTVQHHKY</sequence>
<dbReference type="Gene3D" id="3.40.50.1820">
    <property type="entry name" value="alpha/beta hydrolase"/>
    <property type="match status" value="1"/>
</dbReference>
<evidence type="ECO:0000256" key="4">
    <source>
        <dbReference type="PIRSR" id="PIRSR005211-1"/>
    </source>
</evidence>
<evidence type="ECO:0000313" key="6">
    <source>
        <dbReference type="EMBL" id="SEE47103.1"/>
    </source>
</evidence>
<dbReference type="PANTHER" id="PTHR10794:SF94">
    <property type="entry name" value="ESTERASE YHET-RELATED"/>
    <property type="match status" value="1"/>
</dbReference>
<feature type="active site" description="Charge relay system" evidence="4">
    <location>
        <position position="142"/>
    </location>
</feature>
<dbReference type="Pfam" id="PF00561">
    <property type="entry name" value="Abhydrolase_1"/>
    <property type="match status" value="1"/>
</dbReference>
<keyword evidence="2" id="KW-0719">Serine esterase</keyword>
<dbReference type="EMBL" id="FNUG01000001">
    <property type="protein sequence ID" value="SEE47103.1"/>
    <property type="molecule type" value="Genomic_DNA"/>
</dbReference>
<dbReference type="GO" id="GO:0047372">
    <property type="term" value="F:monoacylglycerol lipase activity"/>
    <property type="evidence" value="ECO:0007669"/>
    <property type="project" value="TreeGrafter"/>
</dbReference>
<dbReference type="Proteomes" id="UP000199448">
    <property type="component" value="Unassembled WGS sequence"/>
</dbReference>
<evidence type="ECO:0000256" key="3">
    <source>
        <dbReference type="ARBA" id="ARBA00022801"/>
    </source>
</evidence>
<dbReference type="AlphaFoldDB" id="A0A1H5J3I5"/>
<accession>A0A1H5J3I5</accession>
<evidence type="ECO:0000256" key="2">
    <source>
        <dbReference type="ARBA" id="ARBA00022487"/>
    </source>
</evidence>
<dbReference type="PROSITE" id="PS01133">
    <property type="entry name" value="UPF0017"/>
    <property type="match status" value="1"/>
</dbReference>
<keyword evidence="3" id="KW-0378">Hydrolase</keyword>
<dbReference type="SUPFAM" id="SSF53474">
    <property type="entry name" value="alpha/beta-Hydrolases"/>
    <property type="match status" value="1"/>
</dbReference>
<dbReference type="RefSeq" id="WP_093111581.1">
    <property type="nucleotide sequence ID" value="NZ_FNGG01000001.1"/>
</dbReference>
<dbReference type="GO" id="GO:0034338">
    <property type="term" value="F:short-chain carboxylesterase activity"/>
    <property type="evidence" value="ECO:0007669"/>
    <property type="project" value="TreeGrafter"/>
</dbReference>
<dbReference type="STRING" id="390640.SAMN04488034_101616"/>
<keyword evidence="7" id="KW-1185">Reference proteome</keyword>